<feature type="compositionally biased region" description="Basic residues" evidence="1">
    <location>
        <begin position="148"/>
        <end position="160"/>
    </location>
</feature>
<sequence>MESSQQPRDKTPPLQQDTDPNTPLTIRTLRRVGSQLAEDLEGPINPLLLQKFIKGSLAQAQAGAQAVNDLKEQSAQSARRQRKANARKITSTGSVMYASEARRIEQAKLESAVSRQRTARNREKKIKEKGQRAKLRNQKAAATVSGRVVKRKSTSRVTSK</sequence>
<dbReference type="EMBL" id="JAGTJR010000055">
    <property type="protein sequence ID" value="KAH7026789.1"/>
    <property type="molecule type" value="Genomic_DNA"/>
</dbReference>
<evidence type="ECO:0000313" key="2">
    <source>
        <dbReference type="EMBL" id="KAH7026789.1"/>
    </source>
</evidence>
<dbReference type="Proteomes" id="UP000774617">
    <property type="component" value="Unassembled WGS sequence"/>
</dbReference>
<name>A0ABQ8FWH4_9PEZI</name>
<feature type="region of interest" description="Disordered" evidence="1">
    <location>
        <begin position="1"/>
        <end position="25"/>
    </location>
</feature>
<feature type="region of interest" description="Disordered" evidence="1">
    <location>
        <begin position="61"/>
        <end position="90"/>
    </location>
</feature>
<reference evidence="2 3" key="1">
    <citation type="journal article" date="2021" name="Nat. Commun.">
        <title>Genetic determinants of endophytism in the Arabidopsis root mycobiome.</title>
        <authorList>
            <person name="Mesny F."/>
            <person name="Miyauchi S."/>
            <person name="Thiergart T."/>
            <person name="Pickel B."/>
            <person name="Atanasova L."/>
            <person name="Karlsson M."/>
            <person name="Huettel B."/>
            <person name="Barry K.W."/>
            <person name="Haridas S."/>
            <person name="Chen C."/>
            <person name="Bauer D."/>
            <person name="Andreopoulos W."/>
            <person name="Pangilinan J."/>
            <person name="LaButti K."/>
            <person name="Riley R."/>
            <person name="Lipzen A."/>
            <person name="Clum A."/>
            <person name="Drula E."/>
            <person name="Henrissat B."/>
            <person name="Kohler A."/>
            <person name="Grigoriev I.V."/>
            <person name="Martin F.M."/>
            <person name="Hacquard S."/>
        </authorList>
    </citation>
    <scope>NUCLEOTIDE SEQUENCE [LARGE SCALE GENOMIC DNA]</scope>
    <source>
        <strain evidence="2 3">MPI-SDFR-AT-0080</strain>
    </source>
</reference>
<organism evidence="2 3">
    <name type="scientific">Macrophomina phaseolina</name>
    <dbReference type="NCBI Taxonomy" id="35725"/>
    <lineage>
        <taxon>Eukaryota</taxon>
        <taxon>Fungi</taxon>
        <taxon>Dikarya</taxon>
        <taxon>Ascomycota</taxon>
        <taxon>Pezizomycotina</taxon>
        <taxon>Dothideomycetes</taxon>
        <taxon>Dothideomycetes incertae sedis</taxon>
        <taxon>Botryosphaeriales</taxon>
        <taxon>Botryosphaeriaceae</taxon>
        <taxon>Macrophomina</taxon>
    </lineage>
</organism>
<proteinExistence type="predicted"/>
<protein>
    <submittedName>
        <fullName evidence="2">Uncharacterized protein</fullName>
    </submittedName>
</protein>
<gene>
    <name evidence="2" type="ORF">B0J12DRAFT_685176</name>
</gene>
<evidence type="ECO:0000313" key="3">
    <source>
        <dbReference type="Proteomes" id="UP000774617"/>
    </source>
</evidence>
<evidence type="ECO:0000256" key="1">
    <source>
        <dbReference type="SAM" id="MobiDB-lite"/>
    </source>
</evidence>
<feature type="compositionally biased region" description="Polar residues" evidence="1">
    <location>
        <begin position="13"/>
        <end position="25"/>
    </location>
</feature>
<keyword evidence="3" id="KW-1185">Reference proteome</keyword>
<feature type="region of interest" description="Disordered" evidence="1">
    <location>
        <begin position="109"/>
        <end position="160"/>
    </location>
</feature>
<comment type="caution">
    <text evidence="2">The sequence shown here is derived from an EMBL/GenBank/DDBJ whole genome shotgun (WGS) entry which is preliminary data.</text>
</comment>
<accession>A0ABQ8FWH4</accession>